<organism evidence="7 8">
    <name type="scientific">Persicitalea jodogahamensis</name>
    <dbReference type="NCBI Taxonomy" id="402147"/>
    <lineage>
        <taxon>Bacteria</taxon>
        <taxon>Pseudomonadati</taxon>
        <taxon>Bacteroidota</taxon>
        <taxon>Cytophagia</taxon>
        <taxon>Cytophagales</taxon>
        <taxon>Spirosomataceae</taxon>
        <taxon>Persicitalea</taxon>
    </lineage>
</organism>
<evidence type="ECO:0000256" key="3">
    <source>
        <dbReference type="ARBA" id="ARBA00022989"/>
    </source>
</evidence>
<feature type="transmembrane region" description="Helical" evidence="5">
    <location>
        <begin position="75"/>
        <end position="106"/>
    </location>
</feature>
<keyword evidence="4 5" id="KW-0472">Membrane</keyword>
<evidence type="ECO:0000313" key="7">
    <source>
        <dbReference type="EMBL" id="GHB68846.1"/>
    </source>
</evidence>
<feature type="transmembrane region" description="Helical" evidence="5">
    <location>
        <begin position="6"/>
        <end position="25"/>
    </location>
</feature>
<dbReference type="EMBL" id="BMXF01000002">
    <property type="protein sequence ID" value="GHB68846.1"/>
    <property type="molecule type" value="Genomic_DNA"/>
</dbReference>
<dbReference type="InterPro" id="IPR045275">
    <property type="entry name" value="MscS_archaea/bacteria_type"/>
</dbReference>
<dbReference type="Pfam" id="PF00924">
    <property type="entry name" value="MS_channel_2nd"/>
    <property type="match status" value="1"/>
</dbReference>
<feature type="domain" description="Mechanosensitive ion channel MscS" evidence="6">
    <location>
        <begin position="94"/>
        <end position="159"/>
    </location>
</feature>
<dbReference type="SUPFAM" id="SSF50182">
    <property type="entry name" value="Sm-like ribonucleoproteins"/>
    <property type="match status" value="1"/>
</dbReference>
<name>A0A8J3D3K1_9BACT</name>
<evidence type="ECO:0000256" key="2">
    <source>
        <dbReference type="ARBA" id="ARBA00022692"/>
    </source>
</evidence>
<keyword evidence="3 5" id="KW-1133">Transmembrane helix</keyword>
<evidence type="ECO:0000256" key="5">
    <source>
        <dbReference type="SAM" id="Phobius"/>
    </source>
</evidence>
<keyword evidence="8" id="KW-1185">Reference proteome</keyword>
<dbReference type="InterPro" id="IPR010920">
    <property type="entry name" value="LSM_dom_sf"/>
</dbReference>
<dbReference type="Proteomes" id="UP000598271">
    <property type="component" value="Unassembled WGS sequence"/>
</dbReference>
<evidence type="ECO:0000313" key="8">
    <source>
        <dbReference type="Proteomes" id="UP000598271"/>
    </source>
</evidence>
<sequence length="170" mass="18992">MKLPEIQLLETALVVLAVIVGRRILGGVLKKIYQNLDLQERRFRLINKIKDIILYAVALVFILTIWSVGQSDVLLFVSSFLTILGITLFAQWSLLSNITAGIILFVNHPAKVGDRVQVLDKDFNISGDISDIGLFFISITTDENNEITIPNSMIFQKMVKIGVQAPPKPQ</sequence>
<dbReference type="RefSeq" id="WP_189564578.1">
    <property type="nucleotide sequence ID" value="NZ_BMXF01000002.1"/>
</dbReference>
<protein>
    <submittedName>
        <fullName evidence="7">Mechanosensitive ion channel protein MscS</fullName>
    </submittedName>
</protein>
<evidence type="ECO:0000256" key="1">
    <source>
        <dbReference type="ARBA" id="ARBA00004370"/>
    </source>
</evidence>
<evidence type="ECO:0000259" key="6">
    <source>
        <dbReference type="Pfam" id="PF00924"/>
    </source>
</evidence>
<gene>
    <name evidence="7" type="ORF">GCM10007390_22900</name>
</gene>
<dbReference type="GO" id="GO:0016020">
    <property type="term" value="C:membrane"/>
    <property type="evidence" value="ECO:0007669"/>
    <property type="project" value="UniProtKB-SubCell"/>
</dbReference>
<keyword evidence="2 5" id="KW-0812">Transmembrane</keyword>
<dbReference type="InterPro" id="IPR023408">
    <property type="entry name" value="MscS_beta-dom_sf"/>
</dbReference>
<dbReference type="PANTHER" id="PTHR30221">
    <property type="entry name" value="SMALL-CONDUCTANCE MECHANOSENSITIVE CHANNEL"/>
    <property type="match status" value="1"/>
</dbReference>
<dbReference type="GO" id="GO:0008381">
    <property type="term" value="F:mechanosensitive monoatomic ion channel activity"/>
    <property type="evidence" value="ECO:0007669"/>
    <property type="project" value="InterPro"/>
</dbReference>
<accession>A0A8J3D3K1</accession>
<comment type="caution">
    <text evidence="7">The sequence shown here is derived from an EMBL/GenBank/DDBJ whole genome shotgun (WGS) entry which is preliminary data.</text>
</comment>
<evidence type="ECO:0000256" key="4">
    <source>
        <dbReference type="ARBA" id="ARBA00023136"/>
    </source>
</evidence>
<dbReference type="PANTHER" id="PTHR30221:SF8">
    <property type="entry name" value="SMALL-CONDUCTANCE MECHANOSENSITIVE CHANNEL"/>
    <property type="match status" value="1"/>
</dbReference>
<comment type="subcellular location">
    <subcellularLocation>
        <location evidence="1">Membrane</location>
    </subcellularLocation>
</comment>
<dbReference type="AlphaFoldDB" id="A0A8J3D3K1"/>
<feature type="transmembrane region" description="Helical" evidence="5">
    <location>
        <begin position="52"/>
        <end position="69"/>
    </location>
</feature>
<dbReference type="Gene3D" id="2.30.30.60">
    <property type="match status" value="1"/>
</dbReference>
<dbReference type="InterPro" id="IPR006685">
    <property type="entry name" value="MscS_channel_2nd"/>
</dbReference>
<proteinExistence type="predicted"/>
<reference evidence="7 8" key="1">
    <citation type="journal article" date="2014" name="Int. J. Syst. Evol. Microbiol.">
        <title>Complete genome sequence of Corynebacterium casei LMG S-19264T (=DSM 44701T), isolated from a smear-ripened cheese.</title>
        <authorList>
            <consortium name="US DOE Joint Genome Institute (JGI-PGF)"/>
            <person name="Walter F."/>
            <person name="Albersmeier A."/>
            <person name="Kalinowski J."/>
            <person name="Ruckert C."/>
        </authorList>
    </citation>
    <scope>NUCLEOTIDE SEQUENCE [LARGE SCALE GENOMIC DNA]</scope>
    <source>
        <strain evidence="7 8">KCTC 12866</strain>
    </source>
</reference>